<gene>
    <name evidence="1" type="ORF">GZ78_08105</name>
</gene>
<comment type="caution">
    <text evidence="1">The sequence shown here is derived from an EMBL/GenBank/DDBJ whole genome shotgun (WGS) entry which is preliminary data.</text>
</comment>
<dbReference type="AlphaFoldDB" id="A0A081NMY6"/>
<dbReference type="OrthoDB" id="9805316at2"/>
<dbReference type="SUPFAM" id="SSF48576">
    <property type="entry name" value="Terpenoid synthases"/>
    <property type="match status" value="1"/>
</dbReference>
<sequence>MIFTLSEGNPEQKILVREAIEEGGLDKIDQIVEAVRACGALNYTSQKVREQSEKSIASLQALPDRAYRDAMIDLARFAVARTF</sequence>
<dbReference type="InterPro" id="IPR008949">
    <property type="entry name" value="Isoprenoid_synthase_dom_sf"/>
</dbReference>
<evidence type="ECO:0000313" key="2">
    <source>
        <dbReference type="Proteomes" id="UP000028073"/>
    </source>
</evidence>
<reference evidence="1 2" key="1">
    <citation type="submission" date="2014-06" db="EMBL/GenBank/DDBJ databases">
        <title>Whole Genome Sequences of Three Symbiotic Endozoicomonas Bacteria.</title>
        <authorList>
            <person name="Neave M.J."/>
            <person name="Apprill A."/>
            <person name="Voolstra C.R."/>
        </authorList>
    </citation>
    <scope>NUCLEOTIDE SEQUENCE [LARGE SCALE GENOMIC DNA]</scope>
    <source>
        <strain evidence="1 2">DSM 25634</strain>
    </source>
</reference>
<evidence type="ECO:0008006" key="3">
    <source>
        <dbReference type="Google" id="ProtNLM"/>
    </source>
</evidence>
<dbReference type="eggNOG" id="COG0142">
    <property type="taxonomic scope" value="Bacteria"/>
</dbReference>
<name>A0A081NMY6_9GAMM</name>
<protein>
    <recommendedName>
        <fullName evidence="3">Octaprenyl diphosphate synthase</fullName>
    </recommendedName>
</protein>
<accession>A0A081NMY6</accession>
<evidence type="ECO:0000313" key="1">
    <source>
        <dbReference type="EMBL" id="KEQ19809.1"/>
    </source>
</evidence>
<dbReference type="STRING" id="1137799.GZ78_08105"/>
<dbReference type="RefSeq" id="WP_034833868.1">
    <property type="nucleotide sequence ID" value="NZ_JOKH01000001.1"/>
</dbReference>
<keyword evidence="2" id="KW-1185">Reference proteome</keyword>
<dbReference type="Proteomes" id="UP000028073">
    <property type="component" value="Unassembled WGS sequence"/>
</dbReference>
<dbReference type="Gene3D" id="1.10.600.10">
    <property type="entry name" value="Farnesyl Diphosphate Synthase"/>
    <property type="match status" value="1"/>
</dbReference>
<proteinExistence type="predicted"/>
<dbReference type="EMBL" id="JOKH01000001">
    <property type="protein sequence ID" value="KEQ19809.1"/>
    <property type="molecule type" value="Genomic_DNA"/>
</dbReference>
<organism evidence="1 2">
    <name type="scientific">Endozoicomonas numazuensis</name>
    <dbReference type="NCBI Taxonomy" id="1137799"/>
    <lineage>
        <taxon>Bacteria</taxon>
        <taxon>Pseudomonadati</taxon>
        <taxon>Pseudomonadota</taxon>
        <taxon>Gammaproteobacteria</taxon>
        <taxon>Oceanospirillales</taxon>
        <taxon>Endozoicomonadaceae</taxon>
        <taxon>Endozoicomonas</taxon>
    </lineage>
</organism>